<dbReference type="STRING" id="632292.Calhy_0667"/>
<dbReference type="GO" id="GO:0004553">
    <property type="term" value="F:hydrolase activity, hydrolyzing O-glycosyl compounds"/>
    <property type="evidence" value="ECO:0007669"/>
    <property type="project" value="InterPro"/>
</dbReference>
<evidence type="ECO:0000256" key="2">
    <source>
        <dbReference type="RuleBase" id="RU003679"/>
    </source>
</evidence>
<dbReference type="PRINTS" id="PR00742">
    <property type="entry name" value="GLHYDRLASE35"/>
</dbReference>
<name>E4QDB3_CALH1</name>
<organism evidence="4 5">
    <name type="scientific">Caldicellulosiruptor hydrothermalis (strain DSM 18901 / VKM B-2411 / 108)</name>
    <dbReference type="NCBI Taxonomy" id="632292"/>
    <lineage>
        <taxon>Bacteria</taxon>
        <taxon>Bacillati</taxon>
        <taxon>Bacillota</taxon>
        <taxon>Bacillota incertae sedis</taxon>
        <taxon>Caldicellulosiruptorales</taxon>
        <taxon>Caldicellulosiruptoraceae</taxon>
        <taxon>Caldicellulosiruptor</taxon>
    </lineage>
</organism>
<dbReference type="HOGENOM" id="CLU_313494_0_0_9"/>
<proteinExistence type="inferred from homology"/>
<dbReference type="OrthoDB" id="9813184at2"/>
<dbReference type="eggNOG" id="COG1874">
    <property type="taxonomic scope" value="Bacteria"/>
</dbReference>
<comment type="similarity">
    <text evidence="1 2">Belongs to the glycosyl hydrolase 35 family.</text>
</comment>
<dbReference type="GO" id="GO:0005975">
    <property type="term" value="P:carbohydrate metabolic process"/>
    <property type="evidence" value="ECO:0007669"/>
    <property type="project" value="InterPro"/>
</dbReference>
<dbReference type="Proteomes" id="UP000006890">
    <property type="component" value="Chromosome"/>
</dbReference>
<dbReference type="InterPro" id="IPR001944">
    <property type="entry name" value="Glycoside_Hdrlase_35"/>
</dbReference>
<dbReference type="PANTHER" id="PTHR23421">
    <property type="entry name" value="BETA-GALACTOSIDASE RELATED"/>
    <property type="match status" value="1"/>
</dbReference>
<gene>
    <name evidence="4" type="ordered locus">Calhy_0667</name>
</gene>
<feature type="domain" description="Glycoside hydrolase 35 catalytic" evidence="3">
    <location>
        <begin position="17"/>
        <end position="319"/>
    </location>
</feature>
<reference evidence="4 5" key="2">
    <citation type="journal article" date="2011" name="J. Bacteriol.">
        <title>Complete genome sequences for the anaerobic, extremely thermophilic plant biomass-degrading bacteria Caldicellulosiruptor hydrothermalis, Caldicellulosiruptor kristjanssonii, Caldicellulosiruptor kronotskyensis, Caldicellulosiruptor owensenis, and Caldicellulosiruptor lactoaceticus.</title>
        <authorList>
            <person name="Blumer-Schuette S.E."/>
            <person name="Ozdemir I."/>
            <person name="Mistry D."/>
            <person name="Lucas S."/>
            <person name="Lapidus A."/>
            <person name="Cheng J.F."/>
            <person name="Goodwin L.A."/>
            <person name="Pitluck S."/>
            <person name="Land M.L."/>
            <person name="Hauser L.J."/>
            <person name="Woyke T."/>
            <person name="Mikhailova N."/>
            <person name="Pati A."/>
            <person name="Kyrpides N.C."/>
            <person name="Ivanova N."/>
            <person name="Detter J.C."/>
            <person name="Walston-Davenport K."/>
            <person name="Han S."/>
            <person name="Adams M.W."/>
            <person name="Kelly R.M."/>
        </authorList>
    </citation>
    <scope>NUCLEOTIDE SEQUENCE [LARGE SCALE GENOMIC DNA]</scope>
    <source>
        <strain evidence="5">DSM 18901 / VKM B-2411 / 108</strain>
    </source>
</reference>
<evidence type="ECO:0000313" key="4">
    <source>
        <dbReference type="EMBL" id="ADQ06408.1"/>
    </source>
</evidence>
<dbReference type="AlphaFoldDB" id="E4QDB3"/>
<dbReference type="CAZy" id="GH35">
    <property type="family name" value="Glycoside Hydrolase Family 35"/>
</dbReference>
<dbReference type="EMBL" id="CP002219">
    <property type="protein sequence ID" value="ADQ06408.1"/>
    <property type="molecule type" value="Genomic_DNA"/>
</dbReference>
<dbReference type="Gene3D" id="3.20.20.80">
    <property type="entry name" value="Glycosidases"/>
    <property type="match status" value="1"/>
</dbReference>
<dbReference type="InterPro" id="IPR031330">
    <property type="entry name" value="Gly_Hdrlase_35_cat"/>
</dbReference>
<evidence type="ECO:0000256" key="1">
    <source>
        <dbReference type="ARBA" id="ARBA00009809"/>
    </source>
</evidence>
<dbReference type="InterPro" id="IPR008979">
    <property type="entry name" value="Galactose-bd-like_sf"/>
</dbReference>
<dbReference type="SUPFAM" id="SSF51445">
    <property type="entry name" value="(Trans)glycosidases"/>
    <property type="match status" value="1"/>
</dbReference>
<dbReference type="Gene3D" id="2.60.120.260">
    <property type="entry name" value="Galactose-binding domain-like"/>
    <property type="match status" value="1"/>
</dbReference>
<evidence type="ECO:0000313" key="5">
    <source>
        <dbReference type="Proteomes" id="UP000006890"/>
    </source>
</evidence>
<accession>E4QDB3</accession>
<keyword evidence="4" id="KW-0378">Hydrolase</keyword>
<sequence>MDTKKYVELDEQGIKIGNEYKILLCSSLFYFRIPKAEWEDRIRKIKMAGYNCLDVYFPWNYHEEEEGKWNFEGEKNVEGFLEIVKKYKMYVIARPGPYICSEWDLGGLPAYLLTKEGIRLRDENAVYLSYVEKWFDKIMPIIHKYQLTEEGTIIAVQIENELDFYNCKNRKGYMKSLLELTKKYNIEVPIVACAGQGDIEGATGLVEGIVPTFNFYPSIKDPSIEAKIYYYLDYVRRKNLPLLITETGREHFLLKRLLASGAKLIGAYNQVGGTNFEFYNAVNNWGEPLSLIACDYDFNSLISAFGEINEKEFVEARVLSKIINSLGELIAASSIEINNSVEVEIEKGELCPITRIINLNGYGKMASLVNVADGDAVVKIKMKNDLLPYESELSVRPLACRYVFLDLDLKKWGINGKILFSSAEPCFIDAISDETVMVFYTPDEKSEITLVIEEIEKIEGDVDVSNVVTFRFKKEESGRSITIVLKNGKKLKLIGLDKISAAKLEGIDENGNLIYLENFENQAIVAGENLRSVRVTFENRLNELLYAQKVAENHKPVFLEQAGIERGWGWYDLKFNTTNTDEFKGIVIDNASDILSMFVDKHFLGTFINGGDYLYIDSPLKVEGKEIEIFIKSEIWGHCNFDDIRKKSLRLHSLKGLSDVSLIKDVIDITQNWYLYKDTNFDHPPIYTNFGSRLNSNKGFKDCYYKEIFVDENTETLYLWFKNFQCRGVLYINDKCVGEIDKYYQFFNVTEYIKKGSINNIKVIVEKNYYDETAGKVYMLKGIKSRECTISGLSAHNLYKLSIDAKERSNELALPLVLGEDNSAIVYIEPSYKDAYKKIKAIFKGENIKITAITQNKVIGRIWTDEMINKSFLRGGKPDVLYIPKERLDENNSNFILYLEKIRKGQKGILHAIELKFMR</sequence>
<keyword evidence="5" id="KW-1185">Reference proteome</keyword>
<reference key="1">
    <citation type="submission" date="2010-09" db="EMBL/GenBank/DDBJ databases">
        <title>Complete sequence of Caldicellulosiruptor hydrothermalis 108.</title>
        <authorList>
            <consortium name="US DOE Joint Genome Institute"/>
            <person name="Lucas S."/>
            <person name="Copeland A."/>
            <person name="Lapidus A."/>
            <person name="Cheng J.-F."/>
            <person name="Bruce D."/>
            <person name="Goodwin L."/>
            <person name="Pitluck S."/>
            <person name="Davenport K."/>
            <person name="Detter J.C."/>
            <person name="Han C."/>
            <person name="Tapia R."/>
            <person name="Land M."/>
            <person name="Hauser L."/>
            <person name="Chang Y.-J."/>
            <person name="Jeffries C."/>
            <person name="Kyrpides N."/>
            <person name="Ivanova N."/>
            <person name="Mikhailova N."/>
            <person name="Blumer-Schuette S.E."/>
            <person name="Kelly R.M."/>
            <person name="Woyke T."/>
        </authorList>
    </citation>
    <scope>NUCLEOTIDE SEQUENCE</scope>
    <source>
        <strain>108</strain>
    </source>
</reference>
<dbReference type="SUPFAM" id="SSF49785">
    <property type="entry name" value="Galactose-binding domain-like"/>
    <property type="match status" value="1"/>
</dbReference>
<dbReference type="KEGG" id="chd:Calhy_0667"/>
<dbReference type="Pfam" id="PF01301">
    <property type="entry name" value="Glyco_hydro_35"/>
    <property type="match status" value="1"/>
</dbReference>
<protein>
    <submittedName>
        <fullName evidence="4">Glycoside hydrolase family 35</fullName>
    </submittedName>
</protein>
<dbReference type="RefSeq" id="WP_013402610.1">
    <property type="nucleotide sequence ID" value="NC_014652.1"/>
</dbReference>
<evidence type="ECO:0000259" key="3">
    <source>
        <dbReference type="Pfam" id="PF01301"/>
    </source>
</evidence>
<dbReference type="InterPro" id="IPR017853">
    <property type="entry name" value="GH"/>
</dbReference>